<gene>
    <name evidence="10" type="ORF">HAKA00212_LOCUS4362</name>
</gene>
<dbReference type="InterPro" id="IPR045176">
    <property type="entry name" value="Got1"/>
</dbReference>
<evidence type="ECO:0000256" key="8">
    <source>
        <dbReference type="SAM" id="Phobius"/>
    </source>
</evidence>
<feature type="transmembrane region" description="Helical" evidence="8">
    <location>
        <begin position="158"/>
        <end position="180"/>
    </location>
</feature>
<evidence type="ECO:0000256" key="3">
    <source>
        <dbReference type="ARBA" id="ARBA00022989"/>
    </source>
</evidence>
<feature type="region of interest" description="Disordered" evidence="7">
    <location>
        <begin position="78"/>
        <end position="111"/>
    </location>
</feature>
<dbReference type="PANTHER" id="PTHR21493">
    <property type="entry name" value="CGI-141-RELATED/LIPASE CONTAINING PROTEIN"/>
    <property type="match status" value="1"/>
</dbReference>
<evidence type="ECO:0000256" key="4">
    <source>
        <dbReference type="ARBA" id="ARBA00023034"/>
    </source>
</evidence>
<dbReference type="GO" id="GO:0005829">
    <property type="term" value="C:cytosol"/>
    <property type="evidence" value="ECO:0007669"/>
    <property type="project" value="GOC"/>
</dbReference>
<evidence type="ECO:0000256" key="5">
    <source>
        <dbReference type="ARBA" id="ARBA00023136"/>
    </source>
</evidence>
<evidence type="ECO:0000256" key="2">
    <source>
        <dbReference type="ARBA" id="ARBA00022692"/>
    </source>
</evidence>
<dbReference type="PANTHER" id="PTHR21493:SF9">
    <property type="entry name" value="GOLGI TRANSPORT PROTEIN 1-RELATED"/>
    <property type="match status" value="1"/>
</dbReference>
<dbReference type="AlphaFoldDB" id="A0A6V1NTD6"/>
<dbReference type="Pfam" id="PF04178">
    <property type="entry name" value="Got1"/>
    <property type="match status" value="1"/>
</dbReference>
<feature type="signal peptide" evidence="9">
    <location>
        <begin position="1"/>
        <end position="23"/>
    </location>
</feature>
<comment type="subcellular location">
    <subcellularLocation>
        <location evidence="1">Golgi apparatus membrane</location>
        <topology evidence="1">Multi-pass membrane protein</topology>
    </subcellularLocation>
</comment>
<dbReference type="InterPro" id="IPR007305">
    <property type="entry name" value="Vesicle_transpt_Got1/SFT2"/>
</dbReference>
<name>A0A6V1NTD6_HETAK</name>
<evidence type="ECO:0000256" key="7">
    <source>
        <dbReference type="SAM" id="MobiDB-lite"/>
    </source>
</evidence>
<evidence type="ECO:0008006" key="11">
    <source>
        <dbReference type="Google" id="ProtNLM"/>
    </source>
</evidence>
<feature type="region of interest" description="Disordered" evidence="7">
    <location>
        <begin position="240"/>
        <end position="288"/>
    </location>
</feature>
<evidence type="ECO:0000256" key="1">
    <source>
        <dbReference type="ARBA" id="ARBA00004653"/>
    </source>
</evidence>
<reference evidence="10" key="1">
    <citation type="submission" date="2021-01" db="EMBL/GenBank/DDBJ databases">
        <authorList>
            <person name="Corre E."/>
            <person name="Pelletier E."/>
            <person name="Niang G."/>
            <person name="Scheremetjew M."/>
            <person name="Finn R."/>
            <person name="Kale V."/>
            <person name="Holt S."/>
            <person name="Cochrane G."/>
            <person name="Meng A."/>
            <person name="Brown T."/>
            <person name="Cohen L."/>
        </authorList>
    </citation>
    <scope>NUCLEOTIDE SEQUENCE</scope>
    <source>
        <strain evidence="10">CCMP3107</strain>
    </source>
</reference>
<dbReference type="PROSITE" id="PS51257">
    <property type="entry name" value="PROKAR_LIPOPROTEIN"/>
    <property type="match status" value="1"/>
</dbReference>
<keyword evidence="4" id="KW-0333">Golgi apparatus</keyword>
<dbReference type="GO" id="GO:0000139">
    <property type="term" value="C:Golgi membrane"/>
    <property type="evidence" value="ECO:0007669"/>
    <property type="project" value="UniProtKB-SubCell"/>
</dbReference>
<dbReference type="GO" id="GO:0006888">
    <property type="term" value="P:endoplasmic reticulum to Golgi vesicle-mediated transport"/>
    <property type="evidence" value="ECO:0007669"/>
    <property type="project" value="InterPro"/>
</dbReference>
<keyword evidence="9" id="KW-0732">Signal</keyword>
<dbReference type="EMBL" id="HBIU01010347">
    <property type="protein sequence ID" value="CAE0625691.1"/>
    <property type="molecule type" value="Transcribed_RNA"/>
</dbReference>
<proteinExistence type="inferred from homology"/>
<evidence type="ECO:0000256" key="9">
    <source>
        <dbReference type="SAM" id="SignalP"/>
    </source>
</evidence>
<protein>
    <recommendedName>
        <fullName evidence="11">Vesicle transport protein</fullName>
    </recommendedName>
</protein>
<accession>A0A6V1NTD6</accession>
<evidence type="ECO:0000313" key="10">
    <source>
        <dbReference type="EMBL" id="CAE0625691.1"/>
    </source>
</evidence>
<keyword evidence="3 8" id="KW-1133">Transmembrane helix</keyword>
<keyword evidence="5 8" id="KW-0472">Membrane</keyword>
<sequence length="288" mass="32257">MSQRWFVLGIIFLFVACCTDTSARHLPLDPAVRETRFQRAVKNYRTEGGNKYGNDPYYGNQWEEDEYADYYNEDDYYESQGRSGRKGGGGRSSGAPAPGFRQQDPAGSGTASPLDLLSGLGGLAGNKTKKYGFMFVGAGLLFTILGMSLFFEKNLLRLGNVLFLTGAALVIGPGRTVGWFTAKQRLRATGTFAVGVFFVLIGKPVIGMIFEIFGFLNLFGNMFPLVWSMTKNMPFVRDLVGNSPRSSKGGSRQKPKRQQNYYDDDDYDRQPQYDYGPQKGYRDDDQYY</sequence>
<keyword evidence="2 8" id="KW-0812">Transmembrane</keyword>
<feature type="transmembrane region" description="Helical" evidence="8">
    <location>
        <begin position="192"/>
        <end position="219"/>
    </location>
</feature>
<dbReference type="GO" id="GO:0042147">
    <property type="term" value="P:retrograde transport, endosome to Golgi"/>
    <property type="evidence" value="ECO:0007669"/>
    <property type="project" value="InterPro"/>
</dbReference>
<feature type="transmembrane region" description="Helical" evidence="8">
    <location>
        <begin position="131"/>
        <end position="151"/>
    </location>
</feature>
<evidence type="ECO:0000256" key="6">
    <source>
        <dbReference type="ARBA" id="ARBA00025799"/>
    </source>
</evidence>
<feature type="chain" id="PRO_5030160740" description="Vesicle transport protein" evidence="9">
    <location>
        <begin position="24"/>
        <end position="288"/>
    </location>
</feature>
<organism evidence="10">
    <name type="scientific">Heterosigma akashiwo</name>
    <name type="common">Chromophytic alga</name>
    <name type="synonym">Heterosigma carterae</name>
    <dbReference type="NCBI Taxonomy" id="2829"/>
    <lineage>
        <taxon>Eukaryota</taxon>
        <taxon>Sar</taxon>
        <taxon>Stramenopiles</taxon>
        <taxon>Ochrophyta</taxon>
        <taxon>Raphidophyceae</taxon>
        <taxon>Chattonellales</taxon>
        <taxon>Chattonellaceae</taxon>
        <taxon>Heterosigma</taxon>
    </lineage>
</organism>
<comment type="similarity">
    <text evidence="6">Belongs to the GOT1 family.</text>
</comment>